<evidence type="ECO:0000313" key="1">
    <source>
        <dbReference type="EMBL" id="MBC3446846.1"/>
    </source>
</evidence>
<dbReference type="EMBL" id="JABWRJ010000016">
    <property type="protein sequence ID" value="MBC3446846.1"/>
    <property type="molecule type" value="Genomic_DNA"/>
</dbReference>
<comment type="caution">
    <text evidence="1">The sequence shown here is derived from an EMBL/GenBank/DDBJ whole genome shotgun (WGS) entry which is preliminary data.</text>
</comment>
<accession>A0A923G8V0</accession>
<dbReference type="RefSeq" id="WP_186733612.1">
    <property type="nucleotide sequence ID" value="NZ_JABWRJ020000004.1"/>
</dbReference>
<name>A0A923G8V0_9PSED</name>
<proteinExistence type="predicted"/>
<dbReference type="AlphaFoldDB" id="A0A923G8V0"/>
<gene>
    <name evidence="1" type="ORF">HU751_13760</name>
</gene>
<sequence length="274" mass="29498">MATGFQAFKEDGTQFIDTSLMCYGLTKSAYLTFYAYWPRYTLKSIQLDPDNGANYNQGTPIEPIYGITLPNWRSPIAFLVGDGSPCGEAIVNGEKTLLFVGASASTKCYVFDLMYDAPLAAGFKCYRESDGELTFNSGQPPLNILTAIQPPGNGSGPGGDFYYTAYAGGYNSIGGIVMKSYVDVPIAAGEHAAYINFTRSAGCNGSASGMGGFEYDSQEGAFGYSGGVRFMFTIAAGARQMIVGSYPYNYWRQIPALKPTALVISTSKYPFPFN</sequence>
<organism evidence="1">
    <name type="scientific">Pseudomonas peradeniyensis</name>
    <dbReference type="NCBI Taxonomy" id="2745488"/>
    <lineage>
        <taxon>Bacteria</taxon>
        <taxon>Pseudomonadati</taxon>
        <taxon>Pseudomonadota</taxon>
        <taxon>Gammaproteobacteria</taxon>
        <taxon>Pseudomonadales</taxon>
        <taxon>Pseudomonadaceae</taxon>
        <taxon>Pseudomonas</taxon>
    </lineage>
</organism>
<protein>
    <submittedName>
        <fullName evidence="1">Uncharacterized protein</fullName>
    </submittedName>
</protein>
<reference evidence="1" key="1">
    <citation type="journal article" date="2020" name="Microorganisms">
        <title>Reliable Identification of Environmental Pseudomonas Isolates Using the rpoD Gene.</title>
        <authorList>
            <consortium name="The Broad Institute Genome Sequencing Platform"/>
            <person name="Girard L."/>
            <person name="Lood C."/>
            <person name="Rokni-Zadeh H."/>
            <person name="van Noort V."/>
            <person name="Lavigne R."/>
            <person name="De Mot R."/>
        </authorList>
    </citation>
    <scope>NUCLEOTIDE SEQUENCE</scope>
    <source>
        <strain evidence="1">BW13M1</strain>
    </source>
</reference>
<reference evidence="1" key="2">
    <citation type="submission" date="2020-07" db="EMBL/GenBank/DDBJ databases">
        <authorList>
            <person name="Lood C."/>
            <person name="Girard L."/>
        </authorList>
    </citation>
    <scope>NUCLEOTIDE SEQUENCE</scope>
    <source>
        <strain evidence="1">BW13M1</strain>
    </source>
</reference>